<evidence type="ECO:0000313" key="2">
    <source>
        <dbReference type="EMBL" id="KKL13359.1"/>
    </source>
</evidence>
<protein>
    <submittedName>
        <fullName evidence="2">Uncharacterized protein</fullName>
    </submittedName>
</protein>
<keyword evidence="1" id="KW-0175">Coiled coil</keyword>
<gene>
    <name evidence="2" type="ORF">LCGC14_2526560</name>
</gene>
<sequence length="151" mass="17515">MVIENVVALNNEVLKKLENVLKEENAKKPKAEKLTIRILPEEIALYQYYVDLTEFKNVSELIRKSVREKIKKITLPSNEAEQRFLGVWGIHRKIGKAIEKKVVEIENDIEKIVENIDVQDLDEELIIDFIQKQQVSSAIGISMLRKKMEKG</sequence>
<comment type="caution">
    <text evidence="2">The sequence shown here is derived from an EMBL/GenBank/DDBJ whole genome shotgun (WGS) entry which is preliminary data.</text>
</comment>
<reference evidence="2" key="1">
    <citation type="journal article" date="2015" name="Nature">
        <title>Complex archaea that bridge the gap between prokaryotes and eukaryotes.</title>
        <authorList>
            <person name="Spang A."/>
            <person name="Saw J.H."/>
            <person name="Jorgensen S.L."/>
            <person name="Zaremba-Niedzwiedzka K."/>
            <person name="Martijn J."/>
            <person name="Lind A.E."/>
            <person name="van Eijk R."/>
            <person name="Schleper C."/>
            <person name="Guy L."/>
            <person name="Ettema T.J."/>
        </authorList>
    </citation>
    <scope>NUCLEOTIDE SEQUENCE</scope>
</reference>
<accession>A0A0F9AUU5</accession>
<dbReference type="AlphaFoldDB" id="A0A0F9AUU5"/>
<evidence type="ECO:0000256" key="1">
    <source>
        <dbReference type="SAM" id="Coils"/>
    </source>
</evidence>
<organism evidence="2">
    <name type="scientific">marine sediment metagenome</name>
    <dbReference type="NCBI Taxonomy" id="412755"/>
    <lineage>
        <taxon>unclassified sequences</taxon>
        <taxon>metagenomes</taxon>
        <taxon>ecological metagenomes</taxon>
    </lineage>
</organism>
<name>A0A0F9AUU5_9ZZZZ</name>
<proteinExistence type="predicted"/>
<dbReference type="EMBL" id="LAZR01040887">
    <property type="protein sequence ID" value="KKL13359.1"/>
    <property type="molecule type" value="Genomic_DNA"/>
</dbReference>
<feature type="coiled-coil region" evidence="1">
    <location>
        <begin position="7"/>
        <end position="34"/>
    </location>
</feature>